<feature type="chain" id="PRO_5045321439" evidence="3">
    <location>
        <begin position="30"/>
        <end position="380"/>
    </location>
</feature>
<dbReference type="InterPro" id="IPR006311">
    <property type="entry name" value="TAT_signal"/>
</dbReference>
<evidence type="ECO:0000256" key="1">
    <source>
        <dbReference type="ARBA" id="ARBA00006745"/>
    </source>
</evidence>
<dbReference type="Proteomes" id="UP000805841">
    <property type="component" value="Unassembled WGS sequence"/>
</dbReference>
<reference evidence="5 6" key="1">
    <citation type="journal article" date="2020" name="Insects">
        <title>Bacteria Belonging to Pseudomonas typographi sp. nov. from the Bark Beetle Ips typographus Have Genomic Potential to Aid in the Host Ecology.</title>
        <authorList>
            <person name="Peral-Aranega E."/>
            <person name="Saati-Santamaria Z."/>
            <person name="Kolarik M."/>
            <person name="Rivas R."/>
            <person name="Garcia-Fraile P."/>
        </authorList>
    </citation>
    <scope>NUCLEOTIDE SEQUENCE [LARGE SCALE GENOMIC DNA]</scope>
    <source>
        <strain evidence="5 6">CA3A</strain>
    </source>
</reference>
<dbReference type="PROSITE" id="PS51318">
    <property type="entry name" value="TAT"/>
    <property type="match status" value="1"/>
</dbReference>
<keyword evidence="2" id="KW-0378">Hydrolase</keyword>
<dbReference type="Gene3D" id="2.30.40.10">
    <property type="entry name" value="Urease, subunit C, domain 1"/>
    <property type="match status" value="1"/>
</dbReference>
<dbReference type="SUPFAM" id="SSF51556">
    <property type="entry name" value="Metallo-dependent hydrolases"/>
    <property type="match status" value="1"/>
</dbReference>
<evidence type="ECO:0000313" key="6">
    <source>
        <dbReference type="Proteomes" id="UP000805841"/>
    </source>
</evidence>
<feature type="signal peptide" evidence="3">
    <location>
        <begin position="1"/>
        <end position="29"/>
    </location>
</feature>
<dbReference type="PANTHER" id="PTHR43794">
    <property type="entry name" value="AMINOHYDROLASE SSNA-RELATED"/>
    <property type="match status" value="1"/>
</dbReference>
<dbReference type="EMBL" id="JAAOCA010000033">
    <property type="protein sequence ID" value="MBD1601295.1"/>
    <property type="molecule type" value="Genomic_DNA"/>
</dbReference>
<feature type="non-terminal residue" evidence="5">
    <location>
        <position position="380"/>
    </location>
</feature>
<evidence type="ECO:0000256" key="2">
    <source>
        <dbReference type="ARBA" id="ARBA00022801"/>
    </source>
</evidence>
<dbReference type="RefSeq" id="WP_190424437.1">
    <property type="nucleotide sequence ID" value="NZ_JAAOCA010000033.1"/>
</dbReference>
<dbReference type="SUPFAM" id="SSF51338">
    <property type="entry name" value="Composite domain of metallo-dependent hydrolases"/>
    <property type="match status" value="1"/>
</dbReference>
<dbReference type="InterPro" id="IPR011059">
    <property type="entry name" value="Metal-dep_hydrolase_composite"/>
</dbReference>
<keyword evidence="6" id="KW-1185">Reference proteome</keyword>
<name>A0ABR7Z6Y0_9PSED</name>
<evidence type="ECO:0000259" key="4">
    <source>
        <dbReference type="Pfam" id="PF01979"/>
    </source>
</evidence>
<evidence type="ECO:0000313" key="5">
    <source>
        <dbReference type="EMBL" id="MBD1601295.1"/>
    </source>
</evidence>
<dbReference type="PANTHER" id="PTHR43794:SF11">
    <property type="entry name" value="AMIDOHYDROLASE-RELATED DOMAIN-CONTAINING PROTEIN"/>
    <property type="match status" value="1"/>
</dbReference>
<feature type="domain" description="Amidohydrolase-related" evidence="4">
    <location>
        <begin position="93"/>
        <end position="380"/>
    </location>
</feature>
<dbReference type="InterPro" id="IPR032466">
    <property type="entry name" value="Metal_Hydrolase"/>
</dbReference>
<dbReference type="Pfam" id="PF01979">
    <property type="entry name" value="Amidohydro_1"/>
    <property type="match status" value="1"/>
</dbReference>
<comment type="caution">
    <text evidence="5">The sequence shown here is derived from an EMBL/GenBank/DDBJ whole genome shotgun (WGS) entry which is preliminary data.</text>
</comment>
<organism evidence="5 6">
    <name type="scientific">Pseudomonas typographi</name>
    <dbReference type="NCBI Taxonomy" id="2715964"/>
    <lineage>
        <taxon>Bacteria</taxon>
        <taxon>Pseudomonadati</taxon>
        <taxon>Pseudomonadota</taxon>
        <taxon>Gammaproteobacteria</taxon>
        <taxon>Pseudomonadales</taxon>
        <taxon>Pseudomonadaceae</taxon>
        <taxon>Pseudomonas</taxon>
    </lineage>
</organism>
<protein>
    <submittedName>
        <fullName evidence="5">Amidohydrolase family protein</fullName>
    </submittedName>
</protein>
<dbReference type="Gene3D" id="3.20.20.140">
    <property type="entry name" value="Metal-dependent hydrolases"/>
    <property type="match status" value="1"/>
</dbReference>
<dbReference type="InterPro" id="IPR006680">
    <property type="entry name" value="Amidohydro-rel"/>
</dbReference>
<accession>A0ABR7Z6Y0</accession>
<sequence>MPVDANLERRTLLKQGAALAAGAALPALAADAPAVKPRQAQHLLIRRATVLSMDPAVGDLAEADVLIRDGSIVAIGQQLEGKGASVLDATGMILIPGLVDGHWHFWNSFLRNSAPLPHGNTFFKNQLAVSQRFTPALSALGVQLGLAEAVNAGITTVNNWAHNLRSPAFAEAELQAMADSGLRARLWYGYAQDLAANGHMDFDAIERLQAQWRGAAVHRLDLGLAIRGPERTEPPIWEQEFAFAASHGLPISTHIAVTAQAQQKKAVRQLAERGLLAPSVQLVHATHVDAEDLQSIARSGASVCLTPLSEMRVGYGLAPVMALHKANIPLSLGIDTLVLSGNASPFRVMQTTLNLATGISGDEQALAAGDVLYWATQGGA</sequence>
<comment type="similarity">
    <text evidence="1">Belongs to the metallo-dependent hydrolases superfamily. ATZ/TRZ family.</text>
</comment>
<evidence type="ECO:0000256" key="3">
    <source>
        <dbReference type="SAM" id="SignalP"/>
    </source>
</evidence>
<gene>
    <name evidence="5" type="ORF">HAQ05_21695</name>
</gene>
<proteinExistence type="inferred from homology"/>
<keyword evidence="3" id="KW-0732">Signal</keyword>
<dbReference type="InterPro" id="IPR050287">
    <property type="entry name" value="MTA/SAH_deaminase"/>
</dbReference>